<dbReference type="InterPro" id="IPR001129">
    <property type="entry name" value="Membr-assoc_MAPEG"/>
</dbReference>
<dbReference type="InterPro" id="IPR023352">
    <property type="entry name" value="MAPEG-like_dom_sf"/>
</dbReference>
<dbReference type="GO" id="GO:0016020">
    <property type="term" value="C:membrane"/>
    <property type="evidence" value="ECO:0007669"/>
    <property type="project" value="UniProtKB-SubCell"/>
</dbReference>
<dbReference type="Gene3D" id="1.20.120.550">
    <property type="entry name" value="Membrane associated eicosanoid/glutathione metabolism-like domain"/>
    <property type="match status" value="1"/>
</dbReference>
<gene>
    <name evidence="6" type="ORF">K402DRAFT_401265</name>
</gene>
<evidence type="ECO:0000256" key="4">
    <source>
        <dbReference type="ARBA" id="ARBA00023136"/>
    </source>
</evidence>
<keyword evidence="7" id="KW-1185">Reference proteome</keyword>
<evidence type="ECO:0000313" key="6">
    <source>
        <dbReference type="EMBL" id="KAF1990430.1"/>
    </source>
</evidence>
<reference evidence="6" key="1">
    <citation type="journal article" date="2020" name="Stud. Mycol.">
        <title>101 Dothideomycetes genomes: a test case for predicting lifestyles and emergence of pathogens.</title>
        <authorList>
            <person name="Haridas S."/>
            <person name="Albert R."/>
            <person name="Binder M."/>
            <person name="Bloem J."/>
            <person name="Labutti K."/>
            <person name="Salamov A."/>
            <person name="Andreopoulos B."/>
            <person name="Baker S."/>
            <person name="Barry K."/>
            <person name="Bills G."/>
            <person name="Bluhm B."/>
            <person name="Cannon C."/>
            <person name="Castanera R."/>
            <person name="Culley D."/>
            <person name="Daum C."/>
            <person name="Ezra D."/>
            <person name="Gonzalez J."/>
            <person name="Henrissat B."/>
            <person name="Kuo A."/>
            <person name="Liang C."/>
            <person name="Lipzen A."/>
            <person name="Lutzoni F."/>
            <person name="Magnuson J."/>
            <person name="Mondo S."/>
            <person name="Nolan M."/>
            <person name="Ohm R."/>
            <person name="Pangilinan J."/>
            <person name="Park H.-J."/>
            <person name="Ramirez L."/>
            <person name="Alfaro M."/>
            <person name="Sun H."/>
            <person name="Tritt A."/>
            <person name="Yoshinaga Y."/>
            <person name="Zwiers L.-H."/>
            <person name="Turgeon B."/>
            <person name="Goodwin S."/>
            <person name="Spatafora J."/>
            <person name="Crous P."/>
            <person name="Grigoriev I."/>
        </authorList>
    </citation>
    <scope>NUCLEOTIDE SEQUENCE</scope>
    <source>
        <strain evidence="6">CBS 113979</strain>
    </source>
</reference>
<keyword evidence="4 5" id="KW-0472">Membrane</keyword>
<organism evidence="6 7">
    <name type="scientific">Aulographum hederae CBS 113979</name>
    <dbReference type="NCBI Taxonomy" id="1176131"/>
    <lineage>
        <taxon>Eukaryota</taxon>
        <taxon>Fungi</taxon>
        <taxon>Dikarya</taxon>
        <taxon>Ascomycota</taxon>
        <taxon>Pezizomycotina</taxon>
        <taxon>Dothideomycetes</taxon>
        <taxon>Pleosporomycetidae</taxon>
        <taxon>Aulographales</taxon>
        <taxon>Aulographaceae</taxon>
    </lineage>
</organism>
<evidence type="ECO:0000256" key="5">
    <source>
        <dbReference type="SAM" id="Phobius"/>
    </source>
</evidence>
<proteinExistence type="predicted"/>
<evidence type="ECO:0000313" key="7">
    <source>
        <dbReference type="Proteomes" id="UP000800041"/>
    </source>
</evidence>
<dbReference type="AlphaFoldDB" id="A0A6G1HBM6"/>
<evidence type="ECO:0000256" key="3">
    <source>
        <dbReference type="ARBA" id="ARBA00022989"/>
    </source>
</evidence>
<protein>
    <recommendedName>
        <fullName evidence="8">MAPEG family protein</fullName>
    </recommendedName>
</protein>
<dbReference type="Pfam" id="PF01124">
    <property type="entry name" value="MAPEG"/>
    <property type="match status" value="1"/>
</dbReference>
<evidence type="ECO:0000256" key="2">
    <source>
        <dbReference type="ARBA" id="ARBA00022692"/>
    </source>
</evidence>
<evidence type="ECO:0008006" key="8">
    <source>
        <dbReference type="Google" id="ProtNLM"/>
    </source>
</evidence>
<dbReference type="Proteomes" id="UP000800041">
    <property type="component" value="Unassembled WGS sequence"/>
</dbReference>
<dbReference type="OrthoDB" id="4456959at2759"/>
<comment type="subcellular location">
    <subcellularLocation>
        <location evidence="1">Membrane</location>
    </subcellularLocation>
</comment>
<feature type="transmembrane region" description="Helical" evidence="5">
    <location>
        <begin position="136"/>
        <end position="155"/>
    </location>
</feature>
<keyword evidence="3 5" id="KW-1133">Transmembrane helix</keyword>
<feature type="transmembrane region" description="Helical" evidence="5">
    <location>
        <begin position="14"/>
        <end position="34"/>
    </location>
</feature>
<feature type="transmembrane region" description="Helical" evidence="5">
    <location>
        <begin position="80"/>
        <end position="104"/>
    </location>
</feature>
<dbReference type="SUPFAM" id="SSF161084">
    <property type="entry name" value="MAPEG domain-like"/>
    <property type="match status" value="1"/>
</dbReference>
<name>A0A6G1HBM6_9PEZI</name>
<keyword evidence="2 5" id="KW-0812">Transmembrane</keyword>
<sequence>MATLQTTPGNPLPLLRPALTLISWTFIMEAWMYATRIPAVNKYKPPIRPAMTKEEMNAVLPPQVRWKADNYNHLHEQPTIFYAVIGALAIAEVVKGGAVAGGVLKELDLGLAWGYVGIRVVHSLVHAMANPIMMRFGIFASSSFVLLGLTGRALAAVF</sequence>
<accession>A0A6G1HBM6</accession>
<dbReference type="EMBL" id="ML977142">
    <property type="protein sequence ID" value="KAF1990430.1"/>
    <property type="molecule type" value="Genomic_DNA"/>
</dbReference>
<evidence type="ECO:0000256" key="1">
    <source>
        <dbReference type="ARBA" id="ARBA00004370"/>
    </source>
</evidence>